<sequence length="161" mass="18449">MNNTERNRTLIFIIALLLITNLALLAYTFISSKKRPFDKEREGFTGALKNEVGFSDSQLEQFKQLKEKHWTSAKIDMEQIRKIKQRLFDLTKQPVVADSTIARLADSIAILQKGAEIKAFYHFKATRAICTPEQQPKYDSLMTKIIRQGRNGRPVPPAPNK</sequence>
<dbReference type="RefSeq" id="WP_231007362.1">
    <property type="nucleotide sequence ID" value="NZ_JAJNEC010000006.1"/>
</dbReference>
<keyword evidence="1" id="KW-1133">Transmembrane helix</keyword>
<evidence type="ECO:0000256" key="1">
    <source>
        <dbReference type="SAM" id="Phobius"/>
    </source>
</evidence>
<proteinExistence type="predicted"/>
<evidence type="ECO:0000313" key="2">
    <source>
        <dbReference type="EMBL" id="MCD2424985.1"/>
    </source>
</evidence>
<keyword evidence="3" id="KW-1185">Reference proteome</keyword>
<evidence type="ECO:0000313" key="3">
    <source>
        <dbReference type="Proteomes" id="UP001199816"/>
    </source>
</evidence>
<feature type="transmembrane region" description="Helical" evidence="1">
    <location>
        <begin position="12"/>
        <end position="30"/>
    </location>
</feature>
<comment type="caution">
    <text evidence="2">The sequence shown here is derived from an EMBL/GenBank/DDBJ whole genome shotgun (WGS) entry which is preliminary data.</text>
</comment>
<dbReference type="Gene3D" id="1.20.120.1490">
    <property type="match status" value="1"/>
</dbReference>
<protein>
    <recommendedName>
        <fullName evidence="4">Periplasmic heavy metal sensor</fullName>
    </recommendedName>
</protein>
<dbReference type="Proteomes" id="UP001199816">
    <property type="component" value="Unassembled WGS sequence"/>
</dbReference>
<keyword evidence="1" id="KW-0472">Membrane</keyword>
<dbReference type="EMBL" id="JAJNEC010000006">
    <property type="protein sequence ID" value="MCD2424985.1"/>
    <property type="molecule type" value="Genomic_DNA"/>
</dbReference>
<name>A0ABS8PV94_9BACT</name>
<reference evidence="2 3" key="1">
    <citation type="submission" date="2021-11" db="EMBL/GenBank/DDBJ databases">
        <title>Genomic of Niabella pedocola.</title>
        <authorList>
            <person name="Wu T."/>
        </authorList>
    </citation>
    <scope>NUCLEOTIDE SEQUENCE [LARGE SCALE GENOMIC DNA]</scope>
    <source>
        <strain evidence="2 3">JCM 31011</strain>
    </source>
</reference>
<organism evidence="2 3">
    <name type="scientific">Niabella pedocola</name>
    <dbReference type="NCBI Taxonomy" id="1752077"/>
    <lineage>
        <taxon>Bacteria</taxon>
        <taxon>Pseudomonadati</taxon>
        <taxon>Bacteroidota</taxon>
        <taxon>Chitinophagia</taxon>
        <taxon>Chitinophagales</taxon>
        <taxon>Chitinophagaceae</taxon>
        <taxon>Niabella</taxon>
    </lineage>
</organism>
<keyword evidence="1" id="KW-0812">Transmembrane</keyword>
<gene>
    <name evidence="2" type="ORF">LQ567_19530</name>
</gene>
<evidence type="ECO:0008006" key="4">
    <source>
        <dbReference type="Google" id="ProtNLM"/>
    </source>
</evidence>
<accession>A0ABS8PV94</accession>